<feature type="compositionally biased region" description="Low complexity" evidence="1">
    <location>
        <begin position="74"/>
        <end position="85"/>
    </location>
</feature>
<name>A0A5E4YFH5_9BURK</name>
<dbReference type="AlphaFoldDB" id="A0A5E4YFH5"/>
<dbReference type="Pfam" id="PF14282">
    <property type="entry name" value="FlxA"/>
    <property type="match status" value="1"/>
</dbReference>
<evidence type="ECO:0008006" key="4">
    <source>
        <dbReference type="Google" id="ProtNLM"/>
    </source>
</evidence>
<feature type="compositionally biased region" description="Polar residues" evidence="1">
    <location>
        <begin position="29"/>
        <end position="58"/>
    </location>
</feature>
<sequence>MATIIPIQGSATSSLLDVWQAHIQQQQADKAQTSSAGTADVGTANTADSTGTSNIDTQRVSDLRDANNSAKRTGQAIAGSASDASGSGGVSPIVSQTIAKLKQMLAKVMAQLDAVRNDNALPPEQKLQQTTALSAQAMSIQAQIQALMDPTKTTGTRVNTTA</sequence>
<reference evidence="2 3" key="1">
    <citation type="submission" date="2019-08" db="EMBL/GenBank/DDBJ databases">
        <authorList>
            <person name="Peeters C."/>
        </authorList>
    </citation>
    <scope>NUCLEOTIDE SEQUENCE [LARGE SCALE GENOMIC DNA]</scope>
    <source>
        <strain evidence="2 3">LMG 31107</strain>
    </source>
</reference>
<evidence type="ECO:0000313" key="3">
    <source>
        <dbReference type="Proteomes" id="UP000396788"/>
    </source>
</evidence>
<accession>A0A5E4YFH5</accession>
<dbReference type="RefSeq" id="WP_150610685.1">
    <property type="nucleotide sequence ID" value="NZ_CABPRY010000017.1"/>
</dbReference>
<evidence type="ECO:0000256" key="1">
    <source>
        <dbReference type="SAM" id="MobiDB-lite"/>
    </source>
</evidence>
<dbReference type="Proteomes" id="UP000396788">
    <property type="component" value="Unassembled WGS sequence"/>
</dbReference>
<gene>
    <name evidence="2" type="ORF">PCE31107_04479</name>
</gene>
<proteinExistence type="predicted"/>
<dbReference type="InterPro" id="IPR025577">
    <property type="entry name" value="FlxA"/>
</dbReference>
<dbReference type="EMBL" id="CABPRY010000017">
    <property type="protein sequence ID" value="VVE47180.1"/>
    <property type="molecule type" value="Genomic_DNA"/>
</dbReference>
<feature type="region of interest" description="Disordered" evidence="1">
    <location>
        <begin position="29"/>
        <end position="89"/>
    </location>
</feature>
<organism evidence="2 3">
    <name type="scientific">Pandoraea cepalis</name>
    <dbReference type="NCBI Taxonomy" id="2508294"/>
    <lineage>
        <taxon>Bacteria</taxon>
        <taxon>Pseudomonadati</taxon>
        <taxon>Pseudomonadota</taxon>
        <taxon>Betaproteobacteria</taxon>
        <taxon>Burkholderiales</taxon>
        <taxon>Burkholderiaceae</taxon>
        <taxon>Pandoraea</taxon>
    </lineage>
</organism>
<evidence type="ECO:0000313" key="2">
    <source>
        <dbReference type="EMBL" id="VVE47180.1"/>
    </source>
</evidence>
<protein>
    <recommendedName>
        <fullName evidence="4">FlxA-like protein</fullName>
    </recommendedName>
</protein>